<protein>
    <submittedName>
        <fullName evidence="6">Uncharacterized protein</fullName>
    </submittedName>
</protein>
<evidence type="ECO:0000256" key="3">
    <source>
        <dbReference type="ARBA" id="ARBA00022833"/>
    </source>
</evidence>
<keyword evidence="4" id="KW-0010">Activator</keyword>
<sequence>MENTPELIQTEHYYFYNNNTQFSAPEKSHTETKPAAEHFAVEDLLDFPNDDVSFANGTLDTVTTGNSTDSPTVTIDSSFSGGEPRFSSCDIACRSFADAQFSSDLCVPLEWLSNFVEESFSSEELRKLQIISGVNAQPDEGSETHGFEPEQESRNSPNSTRSYPCPGKPEASAHAPPHAIGRPASRSSLPTPRQHRKREKARRTRRRRPRSPHGRAEVPALCHGQDPSVADRAHGPQDALQCLRGPIQVGPARAGVSARCQPDFYADKHSNSHRKVIELRRQKEVQRAQQQHQQQFIHQNMVYDVSNGDDYLIHHNIGPDYGHMI</sequence>
<evidence type="ECO:0000256" key="2">
    <source>
        <dbReference type="ARBA" id="ARBA00022771"/>
    </source>
</evidence>
<organism evidence="6 7">
    <name type="scientific">Rhododendron williamsianum</name>
    <dbReference type="NCBI Taxonomy" id="262921"/>
    <lineage>
        <taxon>Eukaryota</taxon>
        <taxon>Viridiplantae</taxon>
        <taxon>Streptophyta</taxon>
        <taxon>Embryophyta</taxon>
        <taxon>Tracheophyta</taxon>
        <taxon>Spermatophyta</taxon>
        <taxon>Magnoliopsida</taxon>
        <taxon>eudicotyledons</taxon>
        <taxon>Gunneridae</taxon>
        <taxon>Pentapetalae</taxon>
        <taxon>asterids</taxon>
        <taxon>Ericales</taxon>
        <taxon>Ericaceae</taxon>
        <taxon>Ericoideae</taxon>
        <taxon>Rhodoreae</taxon>
        <taxon>Rhododendron</taxon>
    </lineage>
</organism>
<dbReference type="PANTHER" id="PTHR45658">
    <property type="entry name" value="GATA TRANSCRIPTION FACTOR"/>
    <property type="match status" value="1"/>
</dbReference>
<keyword evidence="7" id="KW-1185">Reference proteome</keyword>
<evidence type="ECO:0000313" key="7">
    <source>
        <dbReference type="Proteomes" id="UP000428333"/>
    </source>
</evidence>
<proteinExistence type="predicted"/>
<dbReference type="GO" id="GO:0030154">
    <property type="term" value="P:cell differentiation"/>
    <property type="evidence" value="ECO:0007669"/>
    <property type="project" value="TreeGrafter"/>
</dbReference>
<feature type="compositionally biased region" description="Basic residues" evidence="5">
    <location>
        <begin position="193"/>
        <end position="213"/>
    </location>
</feature>
<keyword evidence="3" id="KW-0862">Zinc</keyword>
<feature type="region of interest" description="Disordered" evidence="5">
    <location>
        <begin position="136"/>
        <end position="235"/>
    </location>
</feature>
<dbReference type="GO" id="GO:0008270">
    <property type="term" value="F:zinc ion binding"/>
    <property type="evidence" value="ECO:0007669"/>
    <property type="project" value="UniProtKB-KW"/>
</dbReference>
<dbReference type="GO" id="GO:0005634">
    <property type="term" value="C:nucleus"/>
    <property type="evidence" value="ECO:0007669"/>
    <property type="project" value="TreeGrafter"/>
</dbReference>
<evidence type="ECO:0000256" key="1">
    <source>
        <dbReference type="ARBA" id="ARBA00022723"/>
    </source>
</evidence>
<keyword evidence="2" id="KW-0863">Zinc-finger</keyword>
<reference evidence="6 7" key="1">
    <citation type="journal article" date="2019" name="Genome Biol. Evol.">
        <title>The Rhododendron genome and chromosomal organization provide insight into shared whole-genome duplications across the heath family (Ericaceae).</title>
        <authorList>
            <person name="Soza V.L."/>
            <person name="Lindsley D."/>
            <person name="Waalkes A."/>
            <person name="Ramage E."/>
            <person name="Patwardhan R.P."/>
            <person name="Burton J.N."/>
            <person name="Adey A."/>
            <person name="Kumar A."/>
            <person name="Qiu R."/>
            <person name="Shendure J."/>
            <person name="Hall B."/>
        </authorList>
    </citation>
    <scope>NUCLEOTIDE SEQUENCE [LARGE SCALE GENOMIC DNA]</scope>
    <source>
        <strain evidence="6">RSF 1966-606</strain>
    </source>
</reference>
<evidence type="ECO:0000256" key="5">
    <source>
        <dbReference type="SAM" id="MobiDB-lite"/>
    </source>
</evidence>
<name>A0A6A4LC67_9ERIC</name>
<dbReference type="EMBL" id="QEFC01002426">
    <property type="protein sequence ID" value="KAE9452317.1"/>
    <property type="molecule type" value="Genomic_DNA"/>
</dbReference>
<feature type="compositionally biased region" description="Basic and acidic residues" evidence="5">
    <location>
        <begin position="142"/>
        <end position="153"/>
    </location>
</feature>
<evidence type="ECO:0000313" key="6">
    <source>
        <dbReference type="EMBL" id="KAE9452317.1"/>
    </source>
</evidence>
<dbReference type="OrthoDB" id="2162994at2759"/>
<gene>
    <name evidence="6" type="ORF">C3L33_15781</name>
</gene>
<keyword evidence="1" id="KW-0479">Metal-binding</keyword>
<evidence type="ECO:0000256" key="4">
    <source>
        <dbReference type="ARBA" id="ARBA00023159"/>
    </source>
</evidence>
<feature type="non-terminal residue" evidence="6">
    <location>
        <position position="1"/>
    </location>
</feature>
<dbReference type="InterPro" id="IPR051140">
    <property type="entry name" value="GATA_TF"/>
</dbReference>
<accession>A0A6A4LC67</accession>
<dbReference type="PANTHER" id="PTHR45658:SF124">
    <property type="entry name" value="GATA TRANSCRIPTION FACTOR 5-LIKE"/>
    <property type="match status" value="1"/>
</dbReference>
<dbReference type="AlphaFoldDB" id="A0A6A4LC67"/>
<comment type="caution">
    <text evidence="6">The sequence shown here is derived from an EMBL/GenBank/DDBJ whole genome shotgun (WGS) entry which is preliminary data.</text>
</comment>
<dbReference type="Proteomes" id="UP000428333">
    <property type="component" value="Linkage Group LG09"/>
</dbReference>